<feature type="compositionally biased region" description="Acidic residues" evidence="1">
    <location>
        <begin position="1181"/>
        <end position="1213"/>
    </location>
</feature>
<feature type="compositionally biased region" description="Basic residues" evidence="1">
    <location>
        <begin position="1438"/>
        <end position="1447"/>
    </location>
</feature>
<feature type="region of interest" description="Disordered" evidence="1">
    <location>
        <begin position="13"/>
        <end position="441"/>
    </location>
</feature>
<feature type="compositionally biased region" description="Polar residues" evidence="1">
    <location>
        <begin position="247"/>
        <end position="266"/>
    </location>
</feature>
<feature type="compositionally biased region" description="Basic and acidic residues" evidence="1">
    <location>
        <begin position="376"/>
        <end position="391"/>
    </location>
</feature>
<feature type="compositionally biased region" description="Polar residues" evidence="1">
    <location>
        <begin position="1339"/>
        <end position="1350"/>
    </location>
</feature>
<feature type="compositionally biased region" description="Basic and acidic residues" evidence="1">
    <location>
        <begin position="568"/>
        <end position="596"/>
    </location>
</feature>
<feature type="compositionally biased region" description="Basic and acidic residues" evidence="1">
    <location>
        <begin position="661"/>
        <end position="683"/>
    </location>
</feature>
<evidence type="ECO:0000256" key="1">
    <source>
        <dbReference type="SAM" id="MobiDB-lite"/>
    </source>
</evidence>
<gene>
    <name evidence="2" type="ORF">ACAOBT_LOCUS29689</name>
</gene>
<evidence type="ECO:0000313" key="2">
    <source>
        <dbReference type="EMBL" id="CAH2007487.1"/>
    </source>
</evidence>
<feature type="compositionally biased region" description="Polar residues" evidence="1">
    <location>
        <begin position="1043"/>
        <end position="1055"/>
    </location>
</feature>
<feature type="region of interest" description="Disordered" evidence="1">
    <location>
        <begin position="1007"/>
        <end position="1251"/>
    </location>
</feature>
<feature type="compositionally biased region" description="Basic and acidic residues" evidence="1">
    <location>
        <begin position="349"/>
        <end position="368"/>
    </location>
</feature>
<keyword evidence="3" id="KW-1185">Reference proteome</keyword>
<proteinExistence type="predicted"/>
<comment type="caution">
    <text evidence="2">The sequence shown here is derived from an EMBL/GenBank/DDBJ whole genome shotgun (WGS) entry which is preliminary data.</text>
</comment>
<accession>A0A9P0Q1U3</accession>
<feature type="compositionally biased region" description="Acidic residues" evidence="1">
    <location>
        <begin position="597"/>
        <end position="610"/>
    </location>
</feature>
<dbReference type="OrthoDB" id="6761993at2759"/>
<feature type="compositionally biased region" description="Basic and acidic residues" evidence="1">
    <location>
        <begin position="611"/>
        <end position="649"/>
    </location>
</feature>
<evidence type="ECO:0000313" key="3">
    <source>
        <dbReference type="Proteomes" id="UP001152888"/>
    </source>
</evidence>
<organism evidence="2 3">
    <name type="scientific">Acanthoscelides obtectus</name>
    <name type="common">Bean weevil</name>
    <name type="synonym">Bruchus obtectus</name>
    <dbReference type="NCBI Taxonomy" id="200917"/>
    <lineage>
        <taxon>Eukaryota</taxon>
        <taxon>Metazoa</taxon>
        <taxon>Ecdysozoa</taxon>
        <taxon>Arthropoda</taxon>
        <taxon>Hexapoda</taxon>
        <taxon>Insecta</taxon>
        <taxon>Pterygota</taxon>
        <taxon>Neoptera</taxon>
        <taxon>Endopterygota</taxon>
        <taxon>Coleoptera</taxon>
        <taxon>Polyphaga</taxon>
        <taxon>Cucujiformia</taxon>
        <taxon>Chrysomeloidea</taxon>
        <taxon>Chrysomelidae</taxon>
        <taxon>Bruchinae</taxon>
        <taxon>Bruchini</taxon>
        <taxon>Acanthoscelides</taxon>
    </lineage>
</organism>
<protein>
    <submittedName>
        <fullName evidence="2">Uncharacterized protein</fullName>
    </submittedName>
</protein>
<feature type="compositionally biased region" description="Basic and acidic residues" evidence="1">
    <location>
        <begin position="1418"/>
        <end position="1427"/>
    </location>
</feature>
<reference evidence="2" key="1">
    <citation type="submission" date="2022-03" db="EMBL/GenBank/DDBJ databases">
        <authorList>
            <person name="Sayadi A."/>
        </authorList>
    </citation>
    <scope>NUCLEOTIDE SEQUENCE</scope>
</reference>
<feature type="compositionally biased region" description="Basic and acidic residues" evidence="1">
    <location>
        <begin position="766"/>
        <end position="779"/>
    </location>
</feature>
<feature type="compositionally biased region" description="Basic residues" evidence="1">
    <location>
        <begin position="274"/>
        <end position="285"/>
    </location>
</feature>
<dbReference type="EMBL" id="CAKOFQ010007754">
    <property type="protein sequence ID" value="CAH2007487.1"/>
    <property type="molecule type" value="Genomic_DNA"/>
</dbReference>
<feature type="compositionally biased region" description="Acidic residues" evidence="1">
    <location>
        <begin position="755"/>
        <end position="765"/>
    </location>
</feature>
<feature type="region of interest" description="Disordered" evidence="1">
    <location>
        <begin position="1266"/>
        <end position="1350"/>
    </location>
</feature>
<feature type="compositionally biased region" description="Low complexity" evidence="1">
    <location>
        <begin position="1304"/>
        <end position="1315"/>
    </location>
</feature>
<feature type="region of interest" description="Disordered" evidence="1">
    <location>
        <begin position="1401"/>
        <end position="1451"/>
    </location>
</feature>
<feature type="compositionally biased region" description="Polar residues" evidence="1">
    <location>
        <begin position="28"/>
        <end position="43"/>
    </location>
</feature>
<sequence length="1544" mass="170386">MHSKFTYLEKVQLKMSRKSELSAEEVQAINSPVRRSSRLSQTKDVAGPEKAPAASVKTRRSSASEQEPVQTKPIRGRRVSQDAVESKIPSKTTRRRTSVSSETVNEKPQESKPETKKPTRRNSLSDNTEIKVTPRLTRRRSASVDDGVVNENAPVTRSRRQSLEPLDVDVEAKRVTRSRRSSVETPEEAEIVRTPVKSTATKGKRRASVALDPIEEQTESRKSASPSQDIKELSIIHETSPKEEANKSSTSSPEKIQTRSSKSPVVNDTEKRKTISPRKSTRRSSSKSPVVKEDGTGSPKTRRSLFVSLENGVHTKSEEQQDSEVEPQSKIPEPKEGPAEMYTSPSKRQKLEENEGKKDTVETVEKQNGEVVSTNHDIDKNIENEQKHQETVEESQVAGKTDTVENASNSQTENTKAKSAENHIGNSDVEEEKENVLAKSNQEVVPDKASVADKILKLKDESVEVPLQEVQVRHSRISLGGSQRVSNVFRPKDVDFSFAEPMEVDELSMLNNTKRTNMDVSRVRDSCVDVDESVDDSFKLTLNETVDDSIANDESVLAGSKTNSPKIRLSEEQRKLLSETDKNSSEDVGECHKTCESDDYEFEVPSDDETESNKVNDENAIHQEKTDDKQKSEDSKVDDVEVGNKENSKTDALVDQSQTKIDVDHSVREVDEHDAGVLKKDKEDEIDYEQPTVVIEGLCDEVQSQDSELDQTVKVSREELNDDINVKKVEVMEADDAEVDEKRTVLDMPQGKTDENDEVMNDDSSEEAKVNNAPEKKTDTSLTLGKDTVEDVKSKSPTSAGHDEIAEVPAGIDAKEALNVSVKSTQESPVTAVKRKSRTISPKTDTSLTLGKETDEDVKSKSPTSAGHDEIAEVPAGIDAKEALNVSVKSTQGSPVTAVKRKSRSISPKIADENSTSVNLGETLDISGRSAEEAPATVAERMSEIKSSNAVDGEDSKNLTVSKRKSDINSPQIADGKVSANIDVPEASNISGMSAKESPVIVAEKRSEIISPKIADSENANVDESEPSPVKSKLETDLPEIDNSPTATKLSTSDSEAIEIDDNSTTEAGSTPDQHKSKQTRKLLKTVDRNSTRWVNQDDPVTVVDKSESSPTISSKINKYIDSKIADILLSNSSTKDDSISEEPSESMNESVFESGETDSDATKRKKNPNKSTKRDTEDDHGNEDESCGEEESDEENDYIDSMAEEGEEDTPSEDSNAIIDEGESVGSTDSEKDGTDEYDSNDSFICDDDEEEKLLPGHEFDLEIDCSTRKKRKSRIINVDNEDTDVIIMSEKGKSVKPRKASSQETSNESSSSESKSDTEDAIVPQDKSAEKAEPATQAKSETPFRRSSITILENVNVKDIKDPGMSERIHSLMESFTTNLKEGDISMNLSLEYINDGISESKLKKRKSESSEEGESDTKKAKVELDEGNVVAVSSKKSKKKKHKTSVTDDLKTKTFSLMSQLITDVKNRPKRLVKPSTTMESSWTVENAKAKPSVSMITKKDIEEFKAKKAHPKDLRQKLLYDSGRVKRVDAKTLLKRLDGR</sequence>
<feature type="region of interest" description="Disordered" evidence="1">
    <location>
        <begin position="552"/>
        <end position="684"/>
    </location>
</feature>
<feature type="compositionally biased region" description="Polar residues" evidence="1">
    <location>
        <begin position="839"/>
        <end position="849"/>
    </location>
</feature>
<feature type="compositionally biased region" description="Polar residues" evidence="1">
    <location>
        <begin position="404"/>
        <end position="414"/>
    </location>
</feature>
<dbReference type="Proteomes" id="UP001152888">
    <property type="component" value="Unassembled WGS sequence"/>
</dbReference>
<feature type="region of interest" description="Disordered" evidence="1">
    <location>
        <begin position="738"/>
        <end position="981"/>
    </location>
</feature>
<feature type="compositionally biased region" description="Basic and acidic residues" evidence="1">
    <location>
        <begin position="229"/>
        <end position="246"/>
    </location>
</feature>
<feature type="compositionally biased region" description="Acidic residues" evidence="1">
    <location>
        <begin position="1237"/>
        <end position="1251"/>
    </location>
</feature>
<feature type="compositionally biased region" description="Basic and acidic residues" evidence="1">
    <location>
        <begin position="104"/>
        <end position="117"/>
    </location>
</feature>
<name>A0A9P0Q1U3_ACAOB</name>